<proteinExistence type="predicted"/>
<reference evidence="2 3" key="1">
    <citation type="submission" date="2018-06" db="EMBL/GenBank/DDBJ databases">
        <title>Genomic Encyclopedia of Type Strains, Phase IV (KMG-IV): sequencing the most valuable type-strain genomes for metagenomic binning, comparative biology and taxonomic classification.</title>
        <authorList>
            <person name="Goeker M."/>
        </authorList>
    </citation>
    <scope>NUCLEOTIDE SEQUENCE [LARGE SCALE GENOMIC DNA]</scope>
    <source>
        <strain evidence="2 3">DSM 24032</strain>
    </source>
</reference>
<dbReference type="Gene3D" id="3.90.870.10">
    <property type="entry name" value="DHBP synthase"/>
    <property type="match status" value="1"/>
</dbReference>
<dbReference type="RefSeq" id="WP_113954276.1">
    <property type="nucleotide sequence ID" value="NZ_QNRT01000002.1"/>
</dbReference>
<evidence type="ECO:0000313" key="2">
    <source>
        <dbReference type="EMBL" id="RBP51514.1"/>
    </source>
</evidence>
<gene>
    <name evidence="2" type="ORF">DFR28_102944</name>
</gene>
<protein>
    <submittedName>
        <fullName evidence="2">tRNA threonylcarbamoyl adenosine modification protein (Sua5/YciO/YrdC/YwlC family)</fullName>
    </submittedName>
</protein>
<dbReference type="Pfam" id="PF01300">
    <property type="entry name" value="Sua5_yciO_yrdC"/>
    <property type="match status" value="1"/>
</dbReference>
<sequence length="207" mass="23290">MAQYFQIHPQNPQIRLIQQACEILRGGGLIAYPTDSSYALGCHLDDKRAVDRIRRIRKLDRNHNFTLVAADLKQVAMFAKIDNEQYRLIKALTPGAYTFILAAKRLVPNRLVHPKRRTIGIRIPDNVIVRDLLAELGEPIMSASLILPGQSVAMADPEVIREKLEHEVDLVIDGGIGTIEPSTVIDWHDARLRIVREGSGDISFLQE</sequence>
<accession>A0A395JPL4</accession>
<dbReference type="GO" id="GO:0003725">
    <property type="term" value="F:double-stranded RNA binding"/>
    <property type="evidence" value="ECO:0007669"/>
    <property type="project" value="InterPro"/>
</dbReference>
<evidence type="ECO:0000313" key="3">
    <source>
        <dbReference type="Proteomes" id="UP000253083"/>
    </source>
</evidence>
<dbReference type="InterPro" id="IPR006070">
    <property type="entry name" value="Sua5-like_dom"/>
</dbReference>
<dbReference type="Proteomes" id="UP000253083">
    <property type="component" value="Unassembled WGS sequence"/>
</dbReference>
<comment type="caution">
    <text evidence="2">The sequence shown here is derived from an EMBL/GenBank/DDBJ whole genome shotgun (WGS) entry which is preliminary data.</text>
</comment>
<dbReference type="InterPro" id="IPR052532">
    <property type="entry name" value="SUA5_domain"/>
</dbReference>
<dbReference type="OrthoDB" id="9781656at2"/>
<dbReference type="PANTHER" id="PTHR42828:SF3">
    <property type="entry name" value="THREONYLCARBAMOYL-AMP SYNTHASE"/>
    <property type="match status" value="1"/>
</dbReference>
<dbReference type="InParanoid" id="A0A395JPL4"/>
<dbReference type="NCBIfam" id="TIGR00057">
    <property type="entry name" value="L-threonylcarbamoyladenylate synthase"/>
    <property type="match status" value="1"/>
</dbReference>
<evidence type="ECO:0000259" key="1">
    <source>
        <dbReference type="PROSITE" id="PS51163"/>
    </source>
</evidence>
<organism evidence="2 3">
    <name type="scientific">Arenicella xantha</name>
    <dbReference type="NCBI Taxonomy" id="644221"/>
    <lineage>
        <taxon>Bacteria</taxon>
        <taxon>Pseudomonadati</taxon>
        <taxon>Pseudomonadota</taxon>
        <taxon>Gammaproteobacteria</taxon>
        <taxon>Arenicellales</taxon>
        <taxon>Arenicellaceae</taxon>
        <taxon>Arenicella</taxon>
    </lineage>
</organism>
<keyword evidence="3" id="KW-1185">Reference proteome</keyword>
<dbReference type="FunCoup" id="A0A395JPL4">
    <property type="interactions" value="502"/>
</dbReference>
<dbReference type="PANTHER" id="PTHR42828">
    <property type="entry name" value="DHBP SYNTHASE RIBB-LIKE ALPHA/BETA DOMAIN-CONTAINING PROTEIN"/>
    <property type="match status" value="1"/>
</dbReference>
<dbReference type="SUPFAM" id="SSF55821">
    <property type="entry name" value="YrdC/RibB"/>
    <property type="match status" value="1"/>
</dbReference>
<dbReference type="PROSITE" id="PS51163">
    <property type="entry name" value="YRDC"/>
    <property type="match status" value="1"/>
</dbReference>
<dbReference type="EMBL" id="QNRT01000002">
    <property type="protein sequence ID" value="RBP51514.1"/>
    <property type="molecule type" value="Genomic_DNA"/>
</dbReference>
<dbReference type="AlphaFoldDB" id="A0A395JPL4"/>
<dbReference type="InterPro" id="IPR017945">
    <property type="entry name" value="DHBP_synth_RibB-like_a/b_dom"/>
</dbReference>
<name>A0A395JPL4_9GAMM</name>
<feature type="domain" description="YrdC-like" evidence="1">
    <location>
        <begin position="14"/>
        <end position="200"/>
    </location>
</feature>